<dbReference type="Proteomes" id="UP000623129">
    <property type="component" value="Unassembled WGS sequence"/>
</dbReference>
<dbReference type="PANTHER" id="PTHR47384">
    <property type="entry name" value="E3 UBIQUITIN-PROTEIN LIGASE CCNB1IP1 HOMOLOG"/>
    <property type="match status" value="1"/>
</dbReference>
<name>A0A833VC38_9POAL</name>
<sequence>MISLRSVPMVEVHDSCVDVERDLVLSLFFQRYNLCFVYLPSAPDALLSFFLFTDVINRSKFNTYCTEAYFMFVSLMRPVEMNPGEEWINLSMAGVSPQILMKATYKSIMFYIGQKELEMQYKMNNIVGQYRQKCEAMQAKFTEKMEEVHSAYQKMARKCQLMQQELENLTKDKQELQEKYSEKSRQKRKLDELYDQLREEYESAKRSAIQPAKSFLRNQPDLFSGMGNMMQRDPPLRQDGSNLIPETPGRGEEAWAPPVRQTNTKSILSGGPFELSGGSPVRTSRRSHVEAVSRMPPPRAGFGPSLSNAAGFGSGPNNPAATLRDLIFTPVNRPSQSRNRTNVFQ</sequence>
<dbReference type="OrthoDB" id="441210at2759"/>
<feature type="region of interest" description="Disordered" evidence="2">
    <location>
        <begin position="263"/>
        <end position="283"/>
    </location>
</feature>
<dbReference type="EMBL" id="SWLB01000010">
    <property type="protein sequence ID" value="KAF3333341.1"/>
    <property type="molecule type" value="Genomic_DNA"/>
</dbReference>
<evidence type="ECO:0000313" key="4">
    <source>
        <dbReference type="Proteomes" id="UP000623129"/>
    </source>
</evidence>
<reference evidence="3" key="1">
    <citation type="submission" date="2020-01" db="EMBL/GenBank/DDBJ databases">
        <title>Genome sequence of Kobresia littledalei, the first chromosome-level genome in the family Cyperaceae.</title>
        <authorList>
            <person name="Qu G."/>
        </authorList>
    </citation>
    <scope>NUCLEOTIDE SEQUENCE</scope>
    <source>
        <strain evidence="3">C.B.Clarke</strain>
        <tissue evidence="3">Leaf</tissue>
    </source>
</reference>
<proteinExistence type="predicted"/>
<accession>A0A833VC38</accession>
<keyword evidence="1" id="KW-0175">Coiled coil</keyword>
<evidence type="ECO:0000256" key="1">
    <source>
        <dbReference type="SAM" id="Coils"/>
    </source>
</evidence>
<dbReference type="InterPro" id="IPR055328">
    <property type="entry name" value="HEI10-like"/>
</dbReference>
<dbReference type="SUPFAM" id="SSF90257">
    <property type="entry name" value="Myosin rod fragments"/>
    <property type="match status" value="1"/>
</dbReference>
<protein>
    <submittedName>
        <fullName evidence="3">E3 ubiquitin-protein ligase CCNB1IP1 isoform X1</fullName>
    </submittedName>
</protein>
<dbReference type="GO" id="GO:0051026">
    <property type="term" value="P:chiasma assembly"/>
    <property type="evidence" value="ECO:0007669"/>
    <property type="project" value="TreeGrafter"/>
</dbReference>
<feature type="coiled-coil region" evidence="1">
    <location>
        <begin position="152"/>
        <end position="207"/>
    </location>
</feature>
<organism evidence="3 4">
    <name type="scientific">Carex littledalei</name>
    <dbReference type="NCBI Taxonomy" id="544730"/>
    <lineage>
        <taxon>Eukaryota</taxon>
        <taxon>Viridiplantae</taxon>
        <taxon>Streptophyta</taxon>
        <taxon>Embryophyta</taxon>
        <taxon>Tracheophyta</taxon>
        <taxon>Spermatophyta</taxon>
        <taxon>Magnoliopsida</taxon>
        <taxon>Liliopsida</taxon>
        <taxon>Poales</taxon>
        <taxon>Cyperaceae</taxon>
        <taxon>Cyperoideae</taxon>
        <taxon>Cariceae</taxon>
        <taxon>Carex</taxon>
        <taxon>Carex subgen. Euthyceras</taxon>
    </lineage>
</organism>
<dbReference type="AlphaFoldDB" id="A0A833VC38"/>
<comment type="caution">
    <text evidence="3">The sequence shown here is derived from an EMBL/GenBank/DDBJ whole genome shotgun (WGS) entry which is preliminary data.</text>
</comment>
<gene>
    <name evidence="3" type="ORF">FCM35_KLT01032</name>
</gene>
<evidence type="ECO:0000256" key="2">
    <source>
        <dbReference type="SAM" id="MobiDB-lite"/>
    </source>
</evidence>
<keyword evidence="4" id="KW-1185">Reference proteome</keyword>
<evidence type="ECO:0000313" key="3">
    <source>
        <dbReference type="EMBL" id="KAF3333341.1"/>
    </source>
</evidence>
<dbReference type="PANTHER" id="PTHR47384:SF2">
    <property type="entry name" value="E3 UBIQUITIN-PROTEIN LIGASE CCNB1IP1 HOMOLOG"/>
    <property type="match status" value="1"/>
</dbReference>